<organism evidence="1">
    <name type="scientific">Arundo donax</name>
    <name type="common">Giant reed</name>
    <name type="synonym">Donax arundinaceus</name>
    <dbReference type="NCBI Taxonomy" id="35708"/>
    <lineage>
        <taxon>Eukaryota</taxon>
        <taxon>Viridiplantae</taxon>
        <taxon>Streptophyta</taxon>
        <taxon>Embryophyta</taxon>
        <taxon>Tracheophyta</taxon>
        <taxon>Spermatophyta</taxon>
        <taxon>Magnoliopsida</taxon>
        <taxon>Liliopsida</taxon>
        <taxon>Poales</taxon>
        <taxon>Poaceae</taxon>
        <taxon>PACMAD clade</taxon>
        <taxon>Arundinoideae</taxon>
        <taxon>Arundineae</taxon>
        <taxon>Arundo</taxon>
    </lineage>
</organism>
<name>A0A0A8YU05_ARUDO</name>
<proteinExistence type="predicted"/>
<protein>
    <submittedName>
        <fullName evidence="1">Uncharacterized protein</fullName>
    </submittedName>
</protein>
<accession>A0A0A8YU05</accession>
<dbReference type="EMBL" id="GBRH01268967">
    <property type="protein sequence ID" value="JAD28928.1"/>
    <property type="molecule type" value="Transcribed_RNA"/>
</dbReference>
<sequence length="48" mass="5812">MPMPRSERCTRRGLDSGKWKTRFRPSLQWRSSTWRSSTRTRRRTRGSA</sequence>
<dbReference type="AlphaFoldDB" id="A0A0A8YU05"/>
<reference evidence="1" key="1">
    <citation type="submission" date="2014-09" db="EMBL/GenBank/DDBJ databases">
        <authorList>
            <person name="Magalhaes I.L.F."/>
            <person name="Oliveira U."/>
            <person name="Santos F.R."/>
            <person name="Vidigal T.H.D.A."/>
            <person name="Brescovit A.D."/>
            <person name="Santos A.J."/>
        </authorList>
    </citation>
    <scope>NUCLEOTIDE SEQUENCE</scope>
    <source>
        <tissue evidence="1">Shoot tissue taken approximately 20 cm above the soil surface</tissue>
    </source>
</reference>
<evidence type="ECO:0000313" key="1">
    <source>
        <dbReference type="EMBL" id="JAD28928.1"/>
    </source>
</evidence>
<reference evidence="1" key="2">
    <citation type="journal article" date="2015" name="Data Brief">
        <title>Shoot transcriptome of the giant reed, Arundo donax.</title>
        <authorList>
            <person name="Barrero R.A."/>
            <person name="Guerrero F.D."/>
            <person name="Moolhuijzen P."/>
            <person name="Goolsby J.A."/>
            <person name="Tidwell J."/>
            <person name="Bellgard S.E."/>
            <person name="Bellgard M.I."/>
        </authorList>
    </citation>
    <scope>NUCLEOTIDE SEQUENCE</scope>
    <source>
        <tissue evidence="1">Shoot tissue taken approximately 20 cm above the soil surface</tissue>
    </source>
</reference>